<evidence type="ECO:0000313" key="2">
    <source>
        <dbReference type="Proteomes" id="UP001230220"/>
    </source>
</evidence>
<proteinExistence type="predicted"/>
<keyword evidence="2" id="KW-1185">Reference proteome</keyword>
<sequence length="115" mass="13247">MSFDGIFFGVTEEQRREALEQLFESLGIDLHADIDEVIEGNLSQEYVVETIEELGKWIEMIINIIDENFERIDLELDTYEGGEGAVLESMLSVYRRTKKISSYGIDNLQDKKFSS</sequence>
<reference evidence="1 2" key="1">
    <citation type="submission" date="2023-07" db="EMBL/GenBank/DDBJ databases">
        <title>Genomic Encyclopedia of Type Strains, Phase IV (KMG-IV): sequencing the most valuable type-strain genomes for metagenomic binning, comparative biology and taxonomic classification.</title>
        <authorList>
            <person name="Goeker M."/>
        </authorList>
    </citation>
    <scope>NUCLEOTIDE SEQUENCE [LARGE SCALE GENOMIC DNA]</scope>
    <source>
        <strain evidence="1 2">DSM 16784</strain>
    </source>
</reference>
<organism evidence="1 2">
    <name type="scientific">Breznakia pachnodae</name>
    <dbReference type="NCBI Taxonomy" id="265178"/>
    <lineage>
        <taxon>Bacteria</taxon>
        <taxon>Bacillati</taxon>
        <taxon>Bacillota</taxon>
        <taxon>Erysipelotrichia</taxon>
        <taxon>Erysipelotrichales</taxon>
        <taxon>Erysipelotrichaceae</taxon>
        <taxon>Breznakia</taxon>
    </lineage>
</organism>
<gene>
    <name evidence="1" type="ORF">J2S15_003325</name>
</gene>
<accession>A0ABU0E776</accession>
<name>A0ABU0E776_9FIRM</name>
<comment type="caution">
    <text evidence="1">The sequence shown here is derived from an EMBL/GenBank/DDBJ whole genome shotgun (WGS) entry which is preliminary data.</text>
</comment>
<dbReference type="RefSeq" id="WP_307410305.1">
    <property type="nucleotide sequence ID" value="NZ_JAUSUR010000007.1"/>
</dbReference>
<protein>
    <submittedName>
        <fullName evidence="1">Uncharacterized protein</fullName>
    </submittedName>
</protein>
<evidence type="ECO:0000313" key="1">
    <source>
        <dbReference type="EMBL" id="MDQ0362571.1"/>
    </source>
</evidence>
<dbReference type="EMBL" id="JAUSUR010000007">
    <property type="protein sequence ID" value="MDQ0362571.1"/>
    <property type="molecule type" value="Genomic_DNA"/>
</dbReference>
<dbReference type="Proteomes" id="UP001230220">
    <property type="component" value="Unassembled WGS sequence"/>
</dbReference>